<dbReference type="Proteomes" id="UP000030700">
    <property type="component" value="Unassembled WGS sequence"/>
</dbReference>
<name>A0A0S6W0C6_9BACT</name>
<sequence length="137" mass="15999">MREFGKCEEITTSPRIVLEEERSKMVFLNESRQHVRRIRIDGCVLTEGVRCDYLIIPENGKEHFIELKGNNVAHAARQLEESIRQISESPQHSVKYGFIISTRCPLLSSEIQALKLKFKKRYNSLLIIKNIQYQHSI</sequence>
<keyword evidence="2" id="KW-1185">Reference proteome</keyword>
<dbReference type="EMBL" id="DF820459">
    <property type="protein sequence ID" value="GAK53069.1"/>
    <property type="molecule type" value="Genomic_DNA"/>
</dbReference>
<dbReference type="AlphaFoldDB" id="A0A0S6W0C6"/>
<dbReference type="STRING" id="1499966.U14_04328"/>
<dbReference type="HOGENOM" id="CLU_143365_2_0_0"/>
<gene>
    <name evidence="1" type="ORF">U14_04328</name>
</gene>
<accession>A0A0S6W0C6</accession>
<proteinExistence type="predicted"/>
<evidence type="ECO:0000313" key="1">
    <source>
        <dbReference type="EMBL" id="GAK53069.1"/>
    </source>
</evidence>
<organism evidence="1">
    <name type="scientific">Candidatus Moduliflexus flocculans</name>
    <dbReference type="NCBI Taxonomy" id="1499966"/>
    <lineage>
        <taxon>Bacteria</taxon>
        <taxon>Candidatus Moduliflexota</taxon>
        <taxon>Candidatus Moduliflexia</taxon>
        <taxon>Candidatus Moduliflexales</taxon>
        <taxon>Candidatus Moduliflexaceae</taxon>
    </lineage>
</organism>
<protein>
    <submittedName>
        <fullName evidence="1">Uncharacterized protein</fullName>
    </submittedName>
</protein>
<reference evidence="1" key="1">
    <citation type="journal article" date="2015" name="PeerJ">
        <title>First genomic representation of candidate bacterial phylum KSB3 points to enhanced environmental sensing as a trigger of wastewater bulking.</title>
        <authorList>
            <person name="Sekiguchi Y."/>
            <person name="Ohashi A."/>
            <person name="Parks D.H."/>
            <person name="Yamauchi T."/>
            <person name="Tyson G.W."/>
            <person name="Hugenholtz P."/>
        </authorList>
    </citation>
    <scope>NUCLEOTIDE SEQUENCE [LARGE SCALE GENOMIC DNA]</scope>
</reference>
<evidence type="ECO:0000313" key="2">
    <source>
        <dbReference type="Proteomes" id="UP000030700"/>
    </source>
</evidence>